<dbReference type="PROSITE" id="PS00636">
    <property type="entry name" value="DNAJ_1"/>
    <property type="match status" value="1"/>
</dbReference>
<dbReference type="EMBL" id="NKQK01000016">
    <property type="protein sequence ID" value="PSS08078.1"/>
    <property type="molecule type" value="Genomic_DNA"/>
</dbReference>
<dbReference type="OMA" id="LWGSIKN"/>
<feature type="zinc finger region" description="CR-type" evidence="6">
    <location>
        <begin position="218"/>
        <end position="300"/>
    </location>
</feature>
<dbReference type="AlphaFoldDB" id="A0A2R6QHI9"/>
<dbReference type="Proteomes" id="UP000241394">
    <property type="component" value="Chromosome LG16"/>
</dbReference>
<feature type="domain" description="J" evidence="9">
    <location>
        <begin position="82"/>
        <end position="146"/>
    </location>
</feature>
<accession>A0A2R6QHI9</accession>
<dbReference type="CDD" id="cd10747">
    <property type="entry name" value="DnaJ_C"/>
    <property type="match status" value="1"/>
</dbReference>
<dbReference type="STRING" id="1590841.A0A2R6QHI9"/>
<evidence type="ECO:0000256" key="8">
    <source>
        <dbReference type="SAM" id="Phobius"/>
    </source>
</evidence>
<dbReference type="Gramene" id="PSS08078">
    <property type="protein sequence ID" value="PSS08078"/>
    <property type="gene ID" value="CEY00_Acc18442"/>
</dbReference>
<dbReference type="Pfam" id="PF00684">
    <property type="entry name" value="DnaJ_CXXCXGXG"/>
    <property type="match status" value="1"/>
</dbReference>
<name>A0A2R6QHI9_ACTCC</name>
<dbReference type="FunFam" id="2.10.230.10:FF:000002">
    <property type="entry name" value="Molecular chaperone DnaJ"/>
    <property type="match status" value="1"/>
</dbReference>
<reference evidence="12" key="2">
    <citation type="journal article" date="2018" name="BMC Genomics">
        <title>A manually annotated Actinidia chinensis var. chinensis (kiwifruit) genome highlights the challenges associated with draft genomes and gene prediction in plants.</title>
        <authorList>
            <person name="Pilkington S.M."/>
            <person name="Crowhurst R."/>
            <person name="Hilario E."/>
            <person name="Nardozza S."/>
            <person name="Fraser L."/>
            <person name="Peng Y."/>
            <person name="Gunaseelan K."/>
            <person name="Simpson R."/>
            <person name="Tahir J."/>
            <person name="Deroles S.C."/>
            <person name="Templeton K."/>
            <person name="Luo Z."/>
            <person name="Davy M."/>
            <person name="Cheng C."/>
            <person name="McNeilage M."/>
            <person name="Scaglione D."/>
            <person name="Liu Y."/>
            <person name="Zhang Q."/>
            <person name="Datson P."/>
            <person name="De Silva N."/>
            <person name="Gardiner S.E."/>
            <person name="Bassett H."/>
            <person name="Chagne D."/>
            <person name="McCallum J."/>
            <person name="Dzierzon H."/>
            <person name="Deng C."/>
            <person name="Wang Y.Y."/>
            <person name="Barron L."/>
            <person name="Manako K."/>
            <person name="Bowen J."/>
            <person name="Foster T.M."/>
            <person name="Erridge Z.A."/>
            <person name="Tiffin H."/>
            <person name="Waite C.N."/>
            <person name="Davies K.M."/>
            <person name="Grierson E.P."/>
            <person name="Laing W.A."/>
            <person name="Kirk R."/>
            <person name="Chen X."/>
            <person name="Wood M."/>
            <person name="Montefiori M."/>
            <person name="Brummell D.A."/>
            <person name="Schwinn K.E."/>
            <person name="Catanach A."/>
            <person name="Fullerton C."/>
            <person name="Li D."/>
            <person name="Meiyalaghan S."/>
            <person name="Nieuwenhuizen N."/>
            <person name="Read N."/>
            <person name="Prakash R."/>
            <person name="Hunter D."/>
            <person name="Zhang H."/>
            <person name="McKenzie M."/>
            <person name="Knabel M."/>
            <person name="Harris A."/>
            <person name="Allan A.C."/>
            <person name="Gleave A."/>
            <person name="Chen A."/>
            <person name="Janssen B.J."/>
            <person name="Plunkett B."/>
            <person name="Ampomah-Dwamena C."/>
            <person name="Voogd C."/>
            <person name="Leif D."/>
            <person name="Lafferty D."/>
            <person name="Souleyre E.J.F."/>
            <person name="Varkonyi-Gasic E."/>
            <person name="Gambi F."/>
            <person name="Hanley J."/>
            <person name="Yao J.L."/>
            <person name="Cheung J."/>
            <person name="David K.M."/>
            <person name="Warren B."/>
            <person name="Marsh K."/>
            <person name="Snowden K.C."/>
            <person name="Lin-Wang K."/>
            <person name="Brian L."/>
            <person name="Martinez-Sanchez M."/>
            <person name="Wang M."/>
            <person name="Ileperuma N."/>
            <person name="Macnee N."/>
            <person name="Campin R."/>
            <person name="McAtee P."/>
            <person name="Drummond R.S.M."/>
            <person name="Espley R.V."/>
            <person name="Ireland H.S."/>
            <person name="Wu R."/>
            <person name="Atkinson R.G."/>
            <person name="Karunairetnam S."/>
            <person name="Bulley S."/>
            <person name="Chunkath S."/>
            <person name="Hanley Z."/>
            <person name="Storey R."/>
            <person name="Thrimawithana A.H."/>
            <person name="Thomson S."/>
            <person name="David C."/>
            <person name="Testolin R."/>
            <person name="Huang H."/>
            <person name="Hellens R.P."/>
            <person name="Schaffer R.J."/>
        </authorList>
    </citation>
    <scope>NUCLEOTIDE SEQUENCE [LARGE SCALE GENOMIC DNA]</scope>
    <source>
        <strain evidence="12">cv. Red5</strain>
    </source>
</reference>
<evidence type="ECO:0000256" key="1">
    <source>
        <dbReference type="ARBA" id="ARBA00022723"/>
    </source>
</evidence>
<dbReference type="PANTHER" id="PTHR43096">
    <property type="entry name" value="DNAJ HOMOLOG 1, MITOCHONDRIAL-RELATED"/>
    <property type="match status" value="1"/>
</dbReference>
<dbReference type="CDD" id="cd06257">
    <property type="entry name" value="DnaJ"/>
    <property type="match status" value="1"/>
</dbReference>
<proteinExistence type="inferred from homology"/>
<dbReference type="InterPro" id="IPR036869">
    <property type="entry name" value="J_dom_sf"/>
</dbReference>
<dbReference type="GO" id="GO:0051082">
    <property type="term" value="F:unfolded protein binding"/>
    <property type="evidence" value="ECO:0007669"/>
    <property type="project" value="InterPro"/>
</dbReference>
<dbReference type="PANTHER" id="PTHR43096:SF26">
    <property type="entry name" value="CR-TYPE DOMAIN-CONTAINING PROTEIN"/>
    <property type="match status" value="1"/>
</dbReference>
<evidence type="ECO:0000256" key="3">
    <source>
        <dbReference type="ARBA" id="ARBA00022771"/>
    </source>
</evidence>
<keyword evidence="8" id="KW-1133">Transmembrane helix</keyword>
<dbReference type="SMART" id="SM00271">
    <property type="entry name" value="DnaJ"/>
    <property type="match status" value="1"/>
</dbReference>
<evidence type="ECO:0000256" key="2">
    <source>
        <dbReference type="ARBA" id="ARBA00022737"/>
    </source>
</evidence>
<dbReference type="SUPFAM" id="SSF46565">
    <property type="entry name" value="Chaperone J-domain"/>
    <property type="match status" value="1"/>
</dbReference>
<comment type="caution">
    <text evidence="11">The sequence shown here is derived from an EMBL/GenBank/DDBJ whole genome shotgun (WGS) entry which is preliminary data.</text>
</comment>
<evidence type="ECO:0000259" key="10">
    <source>
        <dbReference type="PROSITE" id="PS51188"/>
    </source>
</evidence>
<reference evidence="11 12" key="1">
    <citation type="submission" date="2017-07" db="EMBL/GenBank/DDBJ databases">
        <title>An improved, manually edited Actinidia chinensis var. chinensis (kiwifruit) genome highlights the challenges associated with draft genomes and gene prediction in plants.</title>
        <authorList>
            <person name="Pilkington S."/>
            <person name="Crowhurst R."/>
            <person name="Hilario E."/>
            <person name="Nardozza S."/>
            <person name="Fraser L."/>
            <person name="Peng Y."/>
            <person name="Gunaseelan K."/>
            <person name="Simpson R."/>
            <person name="Tahir J."/>
            <person name="Deroles S."/>
            <person name="Templeton K."/>
            <person name="Luo Z."/>
            <person name="Davy M."/>
            <person name="Cheng C."/>
            <person name="Mcneilage M."/>
            <person name="Scaglione D."/>
            <person name="Liu Y."/>
            <person name="Zhang Q."/>
            <person name="Datson P."/>
            <person name="De Silva N."/>
            <person name="Gardiner S."/>
            <person name="Bassett H."/>
            <person name="Chagne D."/>
            <person name="Mccallum J."/>
            <person name="Dzierzon H."/>
            <person name="Deng C."/>
            <person name="Wang Y.-Y."/>
            <person name="Barron N."/>
            <person name="Manako K."/>
            <person name="Bowen J."/>
            <person name="Foster T."/>
            <person name="Erridge Z."/>
            <person name="Tiffin H."/>
            <person name="Waite C."/>
            <person name="Davies K."/>
            <person name="Grierson E."/>
            <person name="Laing W."/>
            <person name="Kirk R."/>
            <person name="Chen X."/>
            <person name="Wood M."/>
            <person name="Montefiori M."/>
            <person name="Brummell D."/>
            <person name="Schwinn K."/>
            <person name="Catanach A."/>
            <person name="Fullerton C."/>
            <person name="Li D."/>
            <person name="Meiyalaghan S."/>
            <person name="Nieuwenhuizen N."/>
            <person name="Read N."/>
            <person name="Prakash R."/>
            <person name="Hunter D."/>
            <person name="Zhang H."/>
            <person name="Mckenzie M."/>
            <person name="Knabel M."/>
            <person name="Harris A."/>
            <person name="Allan A."/>
            <person name="Chen A."/>
            <person name="Janssen B."/>
            <person name="Plunkett B."/>
            <person name="Dwamena C."/>
            <person name="Voogd C."/>
            <person name="Leif D."/>
            <person name="Lafferty D."/>
            <person name="Souleyre E."/>
            <person name="Varkonyi-Gasic E."/>
            <person name="Gambi F."/>
            <person name="Hanley J."/>
            <person name="Yao J.-L."/>
            <person name="Cheung J."/>
            <person name="David K."/>
            <person name="Warren B."/>
            <person name="Marsh K."/>
            <person name="Snowden K."/>
            <person name="Lin-Wang K."/>
            <person name="Brian L."/>
            <person name="Martinez-Sanchez M."/>
            <person name="Wang M."/>
            <person name="Ileperuma N."/>
            <person name="Macnee N."/>
            <person name="Campin R."/>
            <person name="Mcatee P."/>
            <person name="Drummond R."/>
            <person name="Espley R."/>
            <person name="Ireland H."/>
            <person name="Wu R."/>
            <person name="Atkinson R."/>
            <person name="Karunairetnam S."/>
            <person name="Bulley S."/>
            <person name="Chunkath S."/>
            <person name="Hanley Z."/>
            <person name="Storey R."/>
            <person name="Thrimawithana A."/>
            <person name="Thomson S."/>
            <person name="David C."/>
            <person name="Testolin R."/>
        </authorList>
    </citation>
    <scope>NUCLEOTIDE SEQUENCE [LARGE SCALE GENOMIC DNA]</scope>
    <source>
        <strain evidence="12">cv. Red5</strain>
        <tissue evidence="11">Young leaf</tissue>
    </source>
</reference>
<evidence type="ECO:0000256" key="4">
    <source>
        <dbReference type="ARBA" id="ARBA00022833"/>
    </source>
</evidence>
<evidence type="ECO:0000256" key="5">
    <source>
        <dbReference type="ARBA" id="ARBA00023186"/>
    </source>
</evidence>
<dbReference type="InterPro" id="IPR002939">
    <property type="entry name" value="DnaJ_C"/>
</dbReference>
<protein>
    <submittedName>
        <fullName evidence="11">Chaperone protein like</fullName>
    </submittedName>
</protein>
<dbReference type="InterPro" id="IPR008971">
    <property type="entry name" value="HSP40/DnaJ_pept-bd"/>
</dbReference>
<dbReference type="PROSITE" id="PS50076">
    <property type="entry name" value="DNAJ_2"/>
    <property type="match status" value="1"/>
</dbReference>
<organism evidence="11 12">
    <name type="scientific">Actinidia chinensis var. chinensis</name>
    <name type="common">Chinese soft-hair kiwi</name>
    <dbReference type="NCBI Taxonomy" id="1590841"/>
    <lineage>
        <taxon>Eukaryota</taxon>
        <taxon>Viridiplantae</taxon>
        <taxon>Streptophyta</taxon>
        <taxon>Embryophyta</taxon>
        <taxon>Tracheophyta</taxon>
        <taxon>Spermatophyta</taxon>
        <taxon>Magnoliopsida</taxon>
        <taxon>eudicotyledons</taxon>
        <taxon>Gunneridae</taxon>
        <taxon>Pentapetalae</taxon>
        <taxon>asterids</taxon>
        <taxon>Ericales</taxon>
        <taxon>Actinidiaceae</taxon>
        <taxon>Actinidia</taxon>
    </lineage>
</organism>
<dbReference type="GO" id="GO:0005524">
    <property type="term" value="F:ATP binding"/>
    <property type="evidence" value="ECO:0007669"/>
    <property type="project" value="InterPro"/>
</dbReference>
<dbReference type="SUPFAM" id="SSF49493">
    <property type="entry name" value="HSP40/DnaJ peptide-binding domain"/>
    <property type="match status" value="2"/>
</dbReference>
<dbReference type="Gene3D" id="1.10.287.110">
    <property type="entry name" value="DnaJ domain"/>
    <property type="match status" value="1"/>
</dbReference>
<sequence>MPIIQTYCYSNSSIPAISKLRHLHSNSATHFKASNNYFNFNYNNSNAFPTPKRLFASNSVVYSRTQRHSTFTIWVASSSSSDYYSTLEVSRGASLQEIKTSYRKLARKYHPDVNKRPGGEEKFKEISAAYEVLSDEEKRSLYDRFGKAGLQGVFEGSGASSHGVDAFDVFDAFFGGSNGLFGGGDEPEGVNFNLRNKGSQDLDIRHDVFLSFEESIFGGQKDIEACVFETCDNCSGTGAKSSSCIKLCNKCGGRGGVIKTQKTPFGIMSQVSTCSKCGGNGKIITDYCRSCAGNGKVKSKRTIEVVIPAGVSDGATVQVRGEGNVDDIRGTAGDLYLVFHVGKKHGIWRDGLHLYSKVNLDYTEAILGAVIKVETVEGFRDLQIPSGIQPGDTVKMSHMGVPDINKPLVRGDHHFIVSVQIPKNISDKERALVEKLASLKPSRNHSSARSTETLKGRSNSQKLKHASSHGSRYAASMWNSIKDFFGQRSSGKGFASVSIQTSSALWRSRPSSVFLISLSVVFMMAYIFALMKKVSDSALLLQKRRKKPCPRSCRTIQEYG</sequence>
<dbReference type="GO" id="GO:0031072">
    <property type="term" value="F:heat shock protein binding"/>
    <property type="evidence" value="ECO:0007669"/>
    <property type="project" value="InterPro"/>
</dbReference>
<feature type="transmembrane region" description="Helical" evidence="8">
    <location>
        <begin position="512"/>
        <end position="531"/>
    </location>
</feature>
<keyword evidence="2" id="KW-0677">Repeat</keyword>
<dbReference type="GO" id="GO:0008270">
    <property type="term" value="F:zinc ion binding"/>
    <property type="evidence" value="ECO:0007669"/>
    <property type="project" value="UniProtKB-KW"/>
</dbReference>
<dbReference type="InParanoid" id="A0A2R6QHI9"/>
<dbReference type="GO" id="GO:0009535">
    <property type="term" value="C:chloroplast thylakoid membrane"/>
    <property type="evidence" value="ECO:0007669"/>
    <property type="project" value="TreeGrafter"/>
</dbReference>
<dbReference type="Gene3D" id="2.60.260.20">
    <property type="entry name" value="Urease metallochaperone UreE, N-terminal domain"/>
    <property type="match status" value="2"/>
</dbReference>
<keyword evidence="1 6" id="KW-0479">Metal-binding</keyword>
<dbReference type="PRINTS" id="PR00625">
    <property type="entry name" value="JDOMAIN"/>
</dbReference>
<keyword evidence="12" id="KW-1185">Reference proteome</keyword>
<dbReference type="Gene3D" id="2.10.230.10">
    <property type="entry name" value="Heat shock protein DnaJ, cysteine-rich domain"/>
    <property type="match status" value="1"/>
</dbReference>
<dbReference type="InterPro" id="IPR012724">
    <property type="entry name" value="DnaJ"/>
</dbReference>
<evidence type="ECO:0000256" key="7">
    <source>
        <dbReference type="SAM" id="MobiDB-lite"/>
    </source>
</evidence>
<feature type="domain" description="CR-type" evidence="10">
    <location>
        <begin position="218"/>
        <end position="300"/>
    </location>
</feature>
<dbReference type="HAMAP" id="MF_01152">
    <property type="entry name" value="DnaJ"/>
    <property type="match status" value="1"/>
</dbReference>
<keyword evidence="8" id="KW-0472">Membrane</keyword>
<dbReference type="OrthoDB" id="10256793at2759"/>
<dbReference type="PROSITE" id="PS51188">
    <property type="entry name" value="ZF_CR"/>
    <property type="match status" value="1"/>
</dbReference>
<keyword evidence="8" id="KW-0812">Transmembrane</keyword>
<dbReference type="Pfam" id="PF00226">
    <property type="entry name" value="DnaJ"/>
    <property type="match status" value="1"/>
</dbReference>
<dbReference type="InterPro" id="IPR001623">
    <property type="entry name" value="DnaJ_domain"/>
</dbReference>
<dbReference type="SUPFAM" id="SSF57938">
    <property type="entry name" value="DnaJ/Hsp40 cysteine-rich domain"/>
    <property type="match status" value="1"/>
</dbReference>
<evidence type="ECO:0000256" key="6">
    <source>
        <dbReference type="PROSITE-ProRule" id="PRU00546"/>
    </source>
</evidence>
<dbReference type="InterPro" id="IPR036410">
    <property type="entry name" value="HSP_DnaJ_Cys-rich_dom_sf"/>
</dbReference>
<evidence type="ECO:0000313" key="11">
    <source>
        <dbReference type="EMBL" id="PSS08078.1"/>
    </source>
</evidence>
<keyword evidence="5" id="KW-0143">Chaperone</keyword>
<dbReference type="Pfam" id="PF01556">
    <property type="entry name" value="DnaJ_C"/>
    <property type="match status" value="1"/>
</dbReference>
<dbReference type="GO" id="GO:0009408">
    <property type="term" value="P:response to heat"/>
    <property type="evidence" value="ECO:0007669"/>
    <property type="project" value="InterPro"/>
</dbReference>
<dbReference type="FunCoup" id="A0A2R6QHI9">
    <property type="interactions" value="547"/>
</dbReference>
<evidence type="ECO:0000313" key="12">
    <source>
        <dbReference type="Proteomes" id="UP000241394"/>
    </source>
</evidence>
<keyword evidence="3 6" id="KW-0863">Zinc-finger</keyword>
<feature type="region of interest" description="Disordered" evidence="7">
    <location>
        <begin position="440"/>
        <end position="468"/>
    </location>
</feature>
<dbReference type="GO" id="GO:0042026">
    <property type="term" value="P:protein refolding"/>
    <property type="evidence" value="ECO:0007669"/>
    <property type="project" value="TreeGrafter"/>
</dbReference>
<dbReference type="InterPro" id="IPR018253">
    <property type="entry name" value="DnaJ_domain_CS"/>
</dbReference>
<evidence type="ECO:0000259" key="9">
    <source>
        <dbReference type="PROSITE" id="PS50076"/>
    </source>
</evidence>
<gene>
    <name evidence="11" type="ORF">CEY00_Acc18442</name>
</gene>
<dbReference type="InterPro" id="IPR001305">
    <property type="entry name" value="HSP_DnaJ_Cys-rich_dom"/>
</dbReference>
<feature type="compositionally biased region" description="Polar residues" evidence="7">
    <location>
        <begin position="444"/>
        <end position="461"/>
    </location>
</feature>
<keyword evidence="4 6" id="KW-0862">Zinc</keyword>